<keyword evidence="1" id="KW-1133">Transmembrane helix</keyword>
<evidence type="ECO:0000313" key="3">
    <source>
        <dbReference type="Proteomes" id="UP000694892"/>
    </source>
</evidence>
<evidence type="ECO:0000313" key="2">
    <source>
        <dbReference type="EMBL" id="OCT99336.1"/>
    </source>
</evidence>
<keyword evidence="1" id="KW-0472">Membrane</keyword>
<feature type="transmembrane region" description="Helical" evidence="1">
    <location>
        <begin position="23"/>
        <end position="49"/>
    </location>
</feature>
<dbReference type="EMBL" id="CM004466">
    <property type="protein sequence ID" value="OCT99336.1"/>
    <property type="molecule type" value="Genomic_DNA"/>
</dbReference>
<name>A0A974DYK3_XENLA</name>
<proteinExistence type="predicted"/>
<dbReference type="Proteomes" id="UP000694892">
    <property type="component" value="Chromosome 1L"/>
</dbReference>
<dbReference type="AlphaFoldDB" id="A0A974DYK3"/>
<evidence type="ECO:0000256" key="1">
    <source>
        <dbReference type="SAM" id="Phobius"/>
    </source>
</evidence>
<reference evidence="3" key="1">
    <citation type="journal article" date="2016" name="Nature">
        <title>Genome evolution in the allotetraploid frog Xenopus laevis.</title>
        <authorList>
            <person name="Session A.M."/>
            <person name="Uno Y."/>
            <person name="Kwon T."/>
            <person name="Chapman J.A."/>
            <person name="Toyoda A."/>
            <person name="Takahashi S."/>
            <person name="Fukui A."/>
            <person name="Hikosaka A."/>
            <person name="Suzuki A."/>
            <person name="Kondo M."/>
            <person name="van Heeringen S.J."/>
            <person name="Quigley I."/>
            <person name="Heinz S."/>
            <person name="Ogino H."/>
            <person name="Ochi H."/>
            <person name="Hellsten U."/>
            <person name="Lyons J.B."/>
            <person name="Simakov O."/>
            <person name="Putnam N."/>
            <person name="Stites J."/>
            <person name="Kuroki Y."/>
            <person name="Tanaka T."/>
            <person name="Michiue T."/>
            <person name="Watanabe M."/>
            <person name="Bogdanovic O."/>
            <person name="Lister R."/>
            <person name="Georgiou G."/>
            <person name="Paranjpe S.S."/>
            <person name="van Kruijsbergen I."/>
            <person name="Shu S."/>
            <person name="Carlson J."/>
            <person name="Kinoshita T."/>
            <person name="Ohta Y."/>
            <person name="Mawaribuchi S."/>
            <person name="Jenkins J."/>
            <person name="Grimwood J."/>
            <person name="Schmutz J."/>
            <person name="Mitros T."/>
            <person name="Mozaffari S.V."/>
            <person name="Suzuki Y."/>
            <person name="Haramoto Y."/>
            <person name="Yamamoto T.S."/>
            <person name="Takagi C."/>
            <person name="Heald R."/>
            <person name="Miller K."/>
            <person name="Haudenschild C."/>
            <person name="Kitzman J."/>
            <person name="Nakayama T."/>
            <person name="Izutsu Y."/>
            <person name="Robert J."/>
            <person name="Fortriede J."/>
            <person name="Burns K."/>
            <person name="Lotay V."/>
            <person name="Karimi K."/>
            <person name="Yasuoka Y."/>
            <person name="Dichmann D.S."/>
            <person name="Flajnik M.F."/>
            <person name="Houston D.W."/>
            <person name="Shendure J."/>
            <person name="DuPasquier L."/>
            <person name="Vize P.D."/>
            <person name="Zorn A.M."/>
            <person name="Ito M."/>
            <person name="Marcotte E.M."/>
            <person name="Wallingford J.B."/>
            <person name="Ito Y."/>
            <person name="Asashima M."/>
            <person name="Ueno N."/>
            <person name="Matsuda Y."/>
            <person name="Veenstra G.J."/>
            <person name="Fujiyama A."/>
            <person name="Harland R.M."/>
            <person name="Taira M."/>
            <person name="Rokhsar D.S."/>
        </authorList>
    </citation>
    <scope>NUCLEOTIDE SEQUENCE [LARGE SCALE GENOMIC DNA]</scope>
    <source>
        <strain evidence="3">J</strain>
    </source>
</reference>
<sequence>MDTQQLQSFLHSNSFFLRKMSLIFYPFLIKLLTCYTSFFFIGISLLLFFSWLKKPIIWTILFLNCSLATRPGIYTSSYGLQSHINIHHQIITGTDTDGGIKSAVQLSLIDLTIYNCLVGLNTDFALMRMSKKAGNCISHNNWKRDGNRKDYGANSLRGKFTMRRICATDVTTQIH</sequence>
<protein>
    <submittedName>
        <fullName evidence="2">Uncharacterized protein</fullName>
    </submittedName>
</protein>
<keyword evidence="1" id="KW-0812">Transmembrane</keyword>
<accession>A0A974DYK3</accession>
<gene>
    <name evidence="2" type="ORF">XELAEV_18005113mg</name>
</gene>
<organism evidence="2 3">
    <name type="scientific">Xenopus laevis</name>
    <name type="common">African clawed frog</name>
    <dbReference type="NCBI Taxonomy" id="8355"/>
    <lineage>
        <taxon>Eukaryota</taxon>
        <taxon>Metazoa</taxon>
        <taxon>Chordata</taxon>
        <taxon>Craniata</taxon>
        <taxon>Vertebrata</taxon>
        <taxon>Euteleostomi</taxon>
        <taxon>Amphibia</taxon>
        <taxon>Batrachia</taxon>
        <taxon>Anura</taxon>
        <taxon>Pipoidea</taxon>
        <taxon>Pipidae</taxon>
        <taxon>Xenopodinae</taxon>
        <taxon>Xenopus</taxon>
        <taxon>Xenopus</taxon>
    </lineage>
</organism>